<dbReference type="Proteomes" id="UP000507222">
    <property type="component" value="Unassembled WGS sequence"/>
</dbReference>
<evidence type="ECO:0000313" key="2">
    <source>
        <dbReference type="Proteomes" id="UP000507222"/>
    </source>
</evidence>
<sequence length="101" mass="11148">MTDTEHCSSERVSQAAASYGTTKCAETNLRLDRDFPVLVDATFPPLLEDPNEAAWQERLNARFCSVVFISQASPKRFHSNRCVTLSKDGTELQLALDSPSG</sequence>
<name>A0A6J5UVD6_PRUAR</name>
<proteinExistence type="predicted"/>
<protein>
    <submittedName>
        <fullName evidence="1">Uncharacterized protein</fullName>
    </submittedName>
</protein>
<evidence type="ECO:0000313" key="1">
    <source>
        <dbReference type="EMBL" id="CAB4280626.1"/>
    </source>
</evidence>
<dbReference type="AlphaFoldDB" id="A0A6J5UVD6"/>
<reference evidence="1 2" key="1">
    <citation type="submission" date="2020-05" db="EMBL/GenBank/DDBJ databases">
        <authorList>
            <person name="Campoy J."/>
            <person name="Schneeberger K."/>
            <person name="Spophaly S."/>
        </authorList>
    </citation>
    <scope>NUCLEOTIDE SEQUENCE [LARGE SCALE GENOMIC DNA]</scope>
    <source>
        <strain evidence="1">PruArmRojPasFocal</strain>
    </source>
</reference>
<accession>A0A6J5UVD6</accession>
<organism evidence="1 2">
    <name type="scientific">Prunus armeniaca</name>
    <name type="common">Apricot</name>
    <name type="synonym">Armeniaca vulgaris</name>
    <dbReference type="NCBI Taxonomy" id="36596"/>
    <lineage>
        <taxon>Eukaryota</taxon>
        <taxon>Viridiplantae</taxon>
        <taxon>Streptophyta</taxon>
        <taxon>Embryophyta</taxon>
        <taxon>Tracheophyta</taxon>
        <taxon>Spermatophyta</taxon>
        <taxon>Magnoliopsida</taxon>
        <taxon>eudicotyledons</taxon>
        <taxon>Gunneridae</taxon>
        <taxon>Pentapetalae</taxon>
        <taxon>rosids</taxon>
        <taxon>fabids</taxon>
        <taxon>Rosales</taxon>
        <taxon>Rosaceae</taxon>
        <taxon>Amygdaloideae</taxon>
        <taxon>Amygdaleae</taxon>
        <taxon>Prunus</taxon>
    </lineage>
</organism>
<dbReference type="EMBL" id="CAEKDK010000005">
    <property type="protein sequence ID" value="CAB4280626.1"/>
    <property type="molecule type" value="Genomic_DNA"/>
</dbReference>
<gene>
    <name evidence="1" type="ORF">CURHAP_LOCUS33521</name>
</gene>